<dbReference type="GeneID" id="36844005"/>
<dbReference type="SUPFAM" id="SSF81383">
    <property type="entry name" value="F-box domain"/>
    <property type="match status" value="1"/>
</dbReference>
<dbReference type="InterPro" id="IPR036047">
    <property type="entry name" value="F-box-like_dom_sf"/>
</dbReference>
<proteinExistence type="predicted"/>
<organism evidence="2">
    <name type="scientific">Pandoravirus quercus</name>
    <dbReference type="NCBI Taxonomy" id="2107709"/>
    <lineage>
        <taxon>Viruses</taxon>
        <taxon>Pandoravirus</taxon>
    </lineage>
</organism>
<dbReference type="KEGG" id="vg:36844005"/>
<reference evidence="2" key="1">
    <citation type="journal article" date="2018" name="Nat. Commun.">
        <title>Diversity and evolution of the emerging Pandoraviridae family.</title>
        <authorList>
            <person name="Legendre M."/>
            <person name="Fabre E."/>
            <person name="Poirot O."/>
            <person name="Jeudy S."/>
            <person name="Lartigue A."/>
            <person name="Alempic J.M."/>
            <person name="Beucher L."/>
            <person name="Philippe N."/>
            <person name="Bertaux L."/>
            <person name="Christo-Foroux E."/>
            <person name="Labadie K."/>
            <person name="Coute Y."/>
            <person name="Abergel C."/>
            <person name="Claverie J.M."/>
        </authorList>
    </citation>
    <scope>NUCLEOTIDE SEQUENCE [LARGE SCALE GENOMIC DNA]</scope>
    <source>
        <strain evidence="2">Quercus</strain>
    </source>
</reference>
<dbReference type="EMBL" id="MG011689">
    <property type="protein sequence ID" value="AVK74864.1"/>
    <property type="molecule type" value="Genomic_DNA"/>
</dbReference>
<evidence type="ECO:0000256" key="1">
    <source>
        <dbReference type="SAM" id="MobiDB-lite"/>
    </source>
</evidence>
<name>A0A2U7U8U8_9VIRU</name>
<sequence length="588" mass="64853">MQAHAQGKEMQPTRGHPMAVADDDDIDGVDPLTLLPAEIWNLIVAVDTTVDGHLEPRWRFAARSVCRLWRDLIDAAAPSLRGWRWPATFKDMHRSIGQASWARGRIVTASALVSMIALVPSDWTPEKVTTWIAGAGGSQVDAVRVMIFSQVPHLVAHAIDVVLPQHIPPVDTPTETRQRRVRLSLAEAPNDPWHRLVDAAIRTGDTVIVDAAAAHVPDVLRGDMALRAAAETGNLDILDRVLASGPPNGGRVLEVVLLSRNRATAAHMIAGLIDPHYRSWAPPSYQADWWLPQGIDLLLAGAIKYGSAHVPEALIDAGFESDVDRKLGRVRHRRSIAIPQWIWERERAKGEDRAHAFMAKLVPDTVFRNVDDNGRPYSLYPERLLAWACDGPPRWDPLAKDVDVWASLRGLVERASHLTRGDPHCFAWLCGRYPREVAVMDAIVEWTAQAARALFCPPHGSVGGVASMERFVSAIDAVWMHMPSDRRHRLETAVDLWPLALSASPCHLDPTGARARVDHAAVRSRGDDPHKIAAAYAECRAAAAYAEIGPHRVPFCVHWASHDAWRRWCRIPPAGDPGDRAAPCHSSP</sequence>
<protein>
    <submittedName>
        <fullName evidence="2">F-box incomplete domain containing protein</fullName>
    </submittedName>
</protein>
<evidence type="ECO:0000313" key="2">
    <source>
        <dbReference type="EMBL" id="AVK74864.1"/>
    </source>
</evidence>
<accession>A0A2U7U8U8</accession>
<dbReference type="RefSeq" id="YP_009483133.1">
    <property type="nucleotide sequence ID" value="NC_037667.1"/>
</dbReference>
<dbReference type="Proteomes" id="UP000248852">
    <property type="component" value="Segment"/>
</dbReference>
<feature type="region of interest" description="Disordered" evidence="1">
    <location>
        <begin position="1"/>
        <end position="22"/>
    </location>
</feature>
<gene>
    <name evidence="2" type="ORF">pqer_cds_442</name>
</gene>